<dbReference type="Pfam" id="PF00153">
    <property type="entry name" value="Mito_carr"/>
    <property type="match status" value="3"/>
</dbReference>
<proteinExistence type="inferred from homology"/>
<keyword evidence="12" id="KW-1185">Reference proteome</keyword>
<evidence type="ECO:0000256" key="10">
    <source>
        <dbReference type="SAM" id="MobiDB-lite"/>
    </source>
</evidence>
<dbReference type="PANTHER" id="PTHR45758:SF4">
    <property type="entry name" value="MITOFERRIN-1"/>
    <property type="match status" value="1"/>
</dbReference>
<feature type="region of interest" description="Disordered" evidence="10">
    <location>
        <begin position="1"/>
        <end position="23"/>
    </location>
</feature>
<evidence type="ECO:0000256" key="3">
    <source>
        <dbReference type="ARBA" id="ARBA00022448"/>
    </source>
</evidence>
<dbReference type="Gene3D" id="1.50.40.10">
    <property type="entry name" value="Mitochondrial carrier domain"/>
    <property type="match status" value="1"/>
</dbReference>
<evidence type="ECO:0000256" key="2">
    <source>
        <dbReference type="ARBA" id="ARBA00006375"/>
    </source>
</evidence>
<keyword evidence="3 9" id="KW-0813">Transport</keyword>
<evidence type="ECO:0000313" key="11">
    <source>
        <dbReference type="EMBL" id="KAA8908532.1"/>
    </source>
</evidence>
<evidence type="ECO:0008006" key="13">
    <source>
        <dbReference type="Google" id="ProtNLM"/>
    </source>
</evidence>
<evidence type="ECO:0000256" key="9">
    <source>
        <dbReference type="RuleBase" id="RU000488"/>
    </source>
</evidence>
<dbReference type="SUPFAM" id="SSF103506">
    <property type="entry name" value="Mitochondrial carrier"/>
    <property type="match status" value="1"/>
</dbReference>
<organism evidence="11 12">
    <name type="scientific">Trichomonascus ciferrii</name>
    <dbReference type="NCBI Taxonomy" id="44093"/>
    <lineage>
        <taxon>Eukaryota</taxon>
        <taxon>Fungi</taxon>
        <taxon>Dikarya</taxon>
        <taxon>Ascomycota</taxon>
        <taxon>Saccharomycotina</taxon>
        <taxon>Dipodascomycetes</taxon>
        <taxon>Dipodascales</taxon>
        <taxon>Trichomonascaceae</taxon>
        <taxon>Trichomonascus</taxon>
        <taxon>Trichomonascus ciferrii complex</taxon>
    </lineage>
</organism>
<dbReference type="PROSITE" id="PS50920">
    <property type="entry name" value="SOLCAR"/>
    <property type="match status" value="3"/>
</dbReference>
<evidence type="ECO:0000256" key="5">
    <source>
        <dbReference type="ARBA" id="ARBA00022989"/>
    </source>
</evidence>
<evidence type="ECO:0000313" key="12">
    <source>
        <dbReference type="Proteomes" id="UP000761534"/>
    </source>
</evidence>
<dbReference type="GO" id="GO:0031966">
    <property type="term" value="C:mitochondrial membrane"/>
    <property type="evidence" value="ECO:0007669"/>
    <property type="project" value="UniProtKB-SubCell"/>
</dbReference>
<dbReference type="PANTHER" id="PTHR45758">
    <property type="entry name" value="MITOFERRIN-1-RELATED"/>
    <property type="match status" value="1"/>
</dbReference>
<feature type="repeat" description="Solcar" evidence="8">
    <location>
        <begin position="50"/>
        <end position="136"/>
    </location>
</feature>
<dbReference type="Proteomes" id="UP000761534">
    <property type="component" value="Unassembled WGS sequence"/>
</dbReference>
<keyword evidence="6" id="KW-0496">Mitochondrion</keyword>
<dbReference type="GO" id="GO:0048250">
    <property type="term" value="P:iron import into the mitochondrion"/>
    <property type="evidence" value="ECO:0007669"/>
    <property type="project" value="TreeGrafter"/>
</dbReference>
<dbReference type="InterPro" id="IPR018108">
    <property type="entry name" value="MCP_transmembrane"/>
</dbReference>
<name>A0A642V112_9ASCO</name>
<dbReference type="GO" id="GO:0015093">
    <property type="term" value="F:ferrous iron transmembrane transporter activity"/>
    <property type="evidence" value="ECO:0007669"/>
    <property type="project" value="TreeGrafter"/>
</dbReference>
<reference evidence="11" key="1">
    <citation type="journal article" date="2019" name="G3 (Bethesda)">
        <title>Genome Assemblies of Two Rare Opportunistic Yeast Pathogens: Diutina rugosa (syn. Candida rugosa) and Trichomonascus ciferrii (syn. Candida ciferrii).</title>
        <authorList>
            <person name="Mixao V."/>
            <person name="Saus E."/>
            <person name="Hansen A.P."/>
            <person name="Lass-Florl C."/>
            <person name="Gabaldon T."/>
        </authorList>
    </citation>
    <scope>NUCLEOTIDE SEQUENCE</scope>
    <source>
        <strain evidence="11">CBS 4856</strain>
    </source>
</reference>
<evidence type="ECO:0000256" key="4">
    <source>
        <dbReference type="ARBA" id="ARBA00022692"/>
    </source>
</evidence>
<evidence type="ECO:0000256" key="6">
    <source>
        <dbReference type="ARBA" id="ARBA00023128"/>
    </source>
</evidence>
<accession>A0A642V112</accession>
<sequence>MPESSPPPAVTASTSLTAPGSQIHLQEEKKSLVEAVEEEFDDYEALPENASLTASLVAGAFAGIMEHTVMYPVDAIKTRMQVAKTANIYSGIVNAVTKISSTEGAASLWRGIGSVIVGAGPAHAVYFGVYEIVKNRLGGNADHHHHPIVTSIAGASATTTSDALMNPFDVIKQRMQLYGKHYKTFTRCAIDVYRKEGLSAFYVSYPTTLIMNVPFTAVNFTVYESTSKILNPKKRHDPLVHCVAGGIAGASAAAITTPLDVIKTLLQTRGYDASTSNVNSFYTGAKHIYNTAGMKGFWRGLRPRIVSNMPSTAICWTSYEIGKFYINKSQQQNQKSTF</sequence>
<evidence type="ECO:0000256" key="7">
    <source>
        <dbReference type="ARBA" id="ARBA00023136"/>
    </source>
</evidence>
<feature type="repeat" description="Solcar" evidence="8">
    <location>
        <begin position="145"/>
        <end position="229"/>
    </location>
</feature>
<comment type="similarity">
    <text evidence="2 9">Belongs to the mitochondrial carrier (TC 2.A.29) family.</text>
</comment>
<keyword evidence="7 8" id="KW-0472">Membrane</keyword>
<comment type="caution">
    <text evidence="11">The sequence shown here is derived from an EMBL/GenBank/DDBJ whole genome shotgun (WGS) entry which is preliminary data.</text>
</comment>
<evidence type="ECO:0000256" key="8">
    <source>
        <dbReference type="PROSITE-ProRule" id="PRU00282"/>
    </source>
</evidence>
<keyword evidence="5" id="KW-1133">Transmembrane helix</keyword>
<keyword evidence="4 8" id="KW-0812">Transmembrane</keyword>
<dbReference type="FunFam" id="1.50.40.10:FF:000029">
    <property type="entry name" value="Solute carrier family 25 member 28"/>
    <property type="match status" value="1"/>
</dbReference>
<evidence type="ECO:0000256" key="1">
    <source>
        <dbReference type="ARBA" id="ARBA00004225"/>
    </source>
</evidence>
<feature type="compositionally biased region" description="Low complexity" evidence="10">
    <location>
        <begin position="10"/>
        <end position="19"/>
    </location>
</feature>
<dbReference type="OrthoDB" id="43906at2759"/>
<protein>
    <recommendedName>
        <fullName evidence="13">Mitochondrial thiamine pyrophosphate carrier 1</fullName>
    </recommendedName>
</protein>
<dbReference type="VEuPathDB" id="FungiDB:TRICI_004750"/>
<dbReference type="EMBL" id="SWFS01000361">
    <property type="protein sequence ID" value="KAA8908532.1"/>
    <property type="molecule type" value="Genomic_DNA"/>
</dbReference>
<gene>
    <name evidence="11" type="ORF">TRICI_004750</name>
</gene>
<comment type="subcellular location">
    <subcellularLocation>
        <location evidence="1">Mitochondrion membrane</location>
        <topology evidence="1">Multi-pass membrane protein</topology>
    </subcellularLocation>
</comment>
<dbReference type="InterPro" id="IPR023395">
    <property type="entry name" value="MCP_dom_sf"/>
</dbReference>
<dbReference type="AlphaFoldDB" id="A0A642V112"/>
<feature type="repeat" description="Solcar" evidence="8">
    <location>
        <begin position="236"/>
        <end position="325"/>
    </location>
</feature>